<comment type="caution">
    <text evidence="6">The sequence shown here is derived from an EMBL/GenBank/DDBJ whole genome shotgun (WGS) entry which is preliminary data.</text>
</comment>
<name>A0A2U1L8W8_ARTAN</name>
<dbReference type="EMBL" id="PKPP01010762">
    <property type="protein sequence ID" value="PWA45448.1"/>
    <property type="molecule type" value="Genomic_DNA"/>
</dbReference>
<dbReference type="SUPFAM" id="SSF51695">
    <property type="entry name" value="PLC-like phosphodiesterases"/>
    <property type="match status" value="1"/>
</dbReference>
<evidence type="ECO:0000313" key="6">
    <source>
        <dbReference type="EMBL" id="PWA45448.1"/>
    </source>
</evidence>
<comment type="similarity">
    <text evidence="1">Belongs to the glycerophosphoryl diester phosphodiesterase family.</text>
</comment>
<evidence type="ECO:0000256" key="3">
    <source>
        <dbReference type="ARBA" id="ARBA00022798"/>
    </source>
</evidence>
<dbReference type="STRING" id="35608.A0A2U1L8W8"/>
<evidence type="ECO:0000256" key="4">
    <source>
        <dbReference type="ARBA" id="ARBA00022801"/>
    </source>
</evidence>
<protein>
    <recommendedName>
        <fullName evidence="2">glycerophosphodiester phosphodiesterase</fullName>
        <ecNumber evidence="2">3.1.4.46</ecNumber>
    </recommendedName>
</protein>
<dbReference type="AlphaFoldDB" id="A0A2U1L8W8"/>
<keyword evidence="4" id="KW-0378">Hydrolase</keyword>
<evidence type="ECO:0000313" key="7">
    <source>
        <dbReference type="Proteomes" id="UP000245207"/>
    </source>
</evidence>
<dbReference type="InterPro" id="IPR017946">
    <property type="entry name" value="PLC-like_Pdiesterase_TIM-brl"/>
</dbReference>
<dbReference type="PANTHER" id="PTHR43620">
    <property type="entry name" value="GLYCEROPHOSPHORYL DIESTER PHOSPHODIESTERASE"/>
    <property type="match status" value="1"/>
</dbReference>
<keyword evidence="3" id="KW-0319">Glycerol metabolism</keyword>
<dbReference type="OrthoDB" id="1058301at2759"/>
<dbReference type="Gene3D" id="3.20.20.190">
    <property type="entry name" value="Phosphatidylinositol (PI) phosphodiesterase"/>
    <property type="match status" value="1"/>
</dbReference>
<dbReference type="GO" id="GO:0008889">
    <property type="term" value="F:glycerophosphodiester phosphodiesterase activity"/>
    <property type="evidence" value="ECO:0007669"/>
    <property type="project" value="UniProtKB-EC"/>
</dbReference>
<evidence type="ECO:0000256" key="1">
    <source>
        <dbReference type="ARBA" id="ARBA00007277"/>
    </source>
</evidence>
<proteinExistence type="inferred from homology"/>
<dbReference type="EC" id="3.1.4.46" evidence="2"/>
<dbReference type="GO" id="GO:0006629">
    <property type="term" value="P:lipid metabolic process"/>
    <property type="evidence" value="ECO:0007669"/>
    <property type="project" value="InterPro"/>
</dbReference>
<evidence type="ECO:0000256" key="5">
    <source>
        <dbReference type="ARBA" id="ARBA00047512"/>
    </source>
</evidence>
<accession>A0A2U1L8W8</accession>
<comment type="catalytic activity">
    <reaction evidence="5">
        <text>a sn-glycero-3-phosphodiester + H2O = an alcohol + sn-glycerol 3-phosphate + H(+)</text>
        <dbReference type="Rhea" id="RHEA:12969"/>
        <dbReference type="ChEBI" id="CHEBI:15377"/>
        <dbReference type="ChEBI" id="CHEBI:15378"/>
        <dbReference type="ChEBI" id="CHEBI:30879"/>
        <dbReference type="ChEBI" id="CHEBI:57597"/>
        <dbReference type="ChEBI" id="CHEBI:83408"/>
        <dbReference type="EC" id="3.1.4.46"/>
    </reaction>
</comment>
<dbReference type="Proteomes" id="UP000245207">
    <property type="component" value="Unassembled WGS sequence"/>
</dbReference>
<keyword evidence="7" id="KW-1185">Reference proteome</keyword>
<organism evidence="6 7">
    <name type="scientific">Artemisia annua</name>
    <name type="common">Sweet wormwood</name>
    <dbReference type="NCBI Taxonomy" id="35608"/>
    <lineage>
        <taxon>Eukaryota</taxon>
        <taxon>Viridiplantae</taxon>
        <taxon>Streptophyta</taxon>
        <taxon>Embryophyta</taxon>
        <taxon>Tracheophyta</taxon>
        <taxon>Spermatophyta</taxon>
        <taxon>Magnoliopsida</taxon>
        <taxon>eudicotyledons</taxon>
        <taxon>Gunneridae</taxon>
        <taxon>Pentapetalae</taxon>
        <taxon>asterids</taxon>
        <taxon>campanulids</taxon>
        <taxon>Asterales</taxon>
        <taxon>Asteraceae</taxon>
        <taxon>Asteroideae</taxon>
        <taxon>Anthemideae</taxon>
        <taxon>Artemisiinae</taxon>
        <taxon>Artemisia</taxon>
    </lineage>
</organism>
<gene>
    <name evidence="6" type="ORF">CTI12_AA515330</name>
</gene>
<sequence>MMKAHGRAKGIHFHIGHIARMHYCCKFGMDMHGFRKSLHDWLCKTQIAQKQKLHCSSITVGACLFLNNFLNCRTLPFRSENLWRKPLIVHLFFHTISYDPVGEYLLFVDDGLFAVDGVLSDNLITPSAAFGLQIAYPTWTNTKLKVLYRTSVAQSAFTNLTSSIPELQYSIGIFTFSLRNPRFENAGNFMRLTDFLDFASKATSLSGVLINIKNAAYQAGKQGLSVTDEMSKRILIESSDSEVLKLFKARSNRHELVYEVDENIRDVLNSTILDICKFANFVIIGKESVFPRNQGFLGNQTDVVTKFQAFKLPVHVQFMNNEFVSQPWDFFSDPYVEINAYVNGAGVNGVIADYPATADRYRRLPNDQTPPYIYGSSGDWQVVQPHDACLTQSWRILTSIKNPYLQLLKSKPPPPPTAYLTKS</sequence>
<dbReference type="GO" id="GO:0006071">
    <property type="term" value="P:glycerol metabolic process"/>
    <property type="evidence" value="ECO:0007669"/>
    <property type="project" value="UniProtKB-KW"/>
</dbReference>
<reference evidence="6 7" key="1">
    <citation type="journal article" date="2018" name="Mol. Plant">
        <title>The genome of Artemisia annua provides insight into the evolution of Asteraceae family and artemisinin biosynthesis.</title>
        <authorList>
            <person name="Shen Q."/>
            <person name="Zhang L."/>
            <person name="Liao Z."/>
            <person name="Wang S."/>
            <person name="Yan T."/>
            <person name="Shi P."/>
            <person name="Liu M."/>
            <person name="Fu X."/>
            <person name="Pan Q."/>
            <person name="Wang Y."/>
            <person name="Lv Z."/>
            <person name="Lu X."/>
            <person name="Zhang F."/>
            <person name="Jiang W."/>
            <person name="Ma Y."/>
            <person name="Chen M."/>
            <person name="Hao X."/>
            <person name="Li L."/>
            <person name="Tang Y."/>
            <person name="Lv G."/>
            <person name="Zhou Y."/>
            <person name="Sun X."/>
            <person name="Brodelius P.E."/>
            <person name="Rose J.K.C."/>
            <person name="Tang K."/>
        </authorList>
    </citation>
    <scope>NUCLEOTIDE SEQUENCE [LARGE SCALE GENOMIC DNA]</scope>
    <source>
        <strain evidence="7">cv. Huhao1</strain>
        <tissue evidence="6">Leaf</tissue>
    </source>
</reference>
<dbReference type="PANTHER" id="PTHR43620:SF7">
    <property type="entry name" value="GLYCEROPHOSPHODIESTER PHOSPHODIESTERASE GDPD5-RELATED"/>
    <property type="match status" value="1"/>
</dbReference>
<evidence type="ECO:0000256" key="2">
    <source>
        <dbReference type="ARBA" id="ARBA00012247"/>
    </source>
</evidence>